<keyword evidence="1" id="KW-0472">Membrane</keyword>
<proteinExistence type="predicted"/>
<protein>
    <submittedName>
        <fullName evidence="2">Uncharacterized protein</fullName>
    </submittedName>
</protein>
<evidence type="ECO:0000313" key="2">
    <source>
        <dbReference type="EMBL" id="WWR46333.1"/>
    </source>
</evidence>
<keyword evidence="1" id="KW-1133">Transmembrane helix</keyword>
<gene>
    <name evidence="2" type="ORF">RZ517_16420</name>
</gene>
<organism evidence="2 3">
    <name type="scientific">Roseovarius phycicola</name>
    <dbReference type="NCBI Taxonomy" id="3080976"/>
    <lineage>
        <taxon>Bacteria</taxon>
        <taxon>Pseudomonadati</taxon>
        <taxon>Pseudomonadota</taxon>
        <taxon>Alphaproteobacteria</taxon>
        <taxon>Rhodobacterales</taxon>
        <taxon>Roseobacteraceae</taxon>
        <taxon>Roseovarius</taxon>
    </lineage>
</organism>
<dbReference type="EMBL" id="CP146069">
    <property type="protein sequence ID" value="WWR46333.1"/>
    <property type="molecule type" value="Genomic_DNA"/>
</dbReference>
<accession>A0ABZ2HGE9</accession>
<evidence type="ECO:0000256" key="1">
    <source>
        <dbReference type="SAM" id="Phobius"/>
    </source>
</evidence>
<dbReference type="Proteomes" id="UP001364156">
    <property type="component" value="Chromosome"/>
</dbReference>
<keyword evidence="3" id="KW-1185">Reference proteome</keyword>
<evidence type="ECO:0000313" key="3">
    <source>
        <dbReference type="Proteomes" id="UP001364156"/>
    </source>
</evidence>
<dbReference type="RefSeq" id="WP_338549195.1">
    <property type="nucleotide sequence ID" value="NZ_CP146069.1"/>
</dbReference>
<name>A0ABZ2HGE9_9RHOB</name>
<reference evidence="2 3" key="1">
    <citation type="submission" date="2023-10" db="EMBL/GenBank/DDBJ databases">
        <title>Roseovarius strain S88 nov., isolated from a marine algae.</title>
        <authorList>
            <person name="Lee M.W."/>
            <person name="Lee J.K."/>
            <person name="Kim J.M."/>
            <person name="Choi D.G."/>
            <person name="Baek J.H."/>
            <person name="Bayburt H."/>
            <person name="Jung J.J."/>
            <person name="Han D.M."/>
            <person name="Jeon C.O."/>
        </authorList>
    </citation>
    <scope>NUCLEOTIDE SEQUENCE [LARGE SCALE GENOMIC DNA]</scope>
    <source>
        <strain evidence="2 3">S88</strain>
    </source>
</reference>
<sequence length="56" mass="5811">MGFPFENASWDGVSGVIFVGGAGGATMMYSMIAIGICIAALLLGNGIESNKYKNHK</sequence>
<keyword evidence="1" id="KW-0812">Transmembrane</keyword>
<feature type="transmembrane region" description="Helical" evidence="1">
    <location>
        <begin position="12"/>
        <end position="43"/>
    </location>
</feature>